<accession>A0ACB9B3C3</accession>
<reference evidence="2" key="1">
    <citation type="journal article" date="2022" name="Mol. Ecol. Resour.">
        <title>The genomes of chicory, endive, great burdock and yacon provide insights into Asteraceae palaeo-polyploidization history and plant inulin production.</title>
        <authorList>
            <person name="Fan W."/>
            <person name="Wang S."/>
            <person name="Wang H."/>
            <person name="Wang A."/>
            <person name="Jiang F."/>
            <person name="Liu H."/>
            <person name="Zhao H."/>
            <person name="Xu D."/>
            <person name="Zhang Y."/>
        </authorList>
    </citation>
    <scope>NUCLEOTIDE SEQUENCE [LARGE SCALE GENOMIC DNA]</scope>
    <source>
        <strain evidence="2">cv. Yunnan</strain>
    </source>
</reference>
<proteinExistence type="predicted"/>
<evidence type="ECO:0000313" key="2">
    <source>
        <dbReference type="Proteomes" id="UP001056120"/>
    </source>
</evidence>
<keyword evidence="2" id="KW-1185">Reference proteome</keyword>
<protein>
    <submittedName>
        <fullName evidence="1">Uncharacterized protein</fullName>
    </submittedName>
</protein>
<organism evidence="1 2">
    <name type="scientific">Smallanthus sonchifolius</name>
    <dbReference type="NCBI Taxonomy" id="185202"/>
    <lineage>
        <taxon>Eukaryota</taxon>
        <taxon>Viridiplantae</taxon>
        <taxon>Streptophyta</taxon>
        <taxon>Embryophyta</taxon>
        <taxon>Tracheophyta</taxon>
        <taxon>Spermatophyta</taxon>
        <taxon>Magnoliopsida</taxon>
        <taxon>eudicotyledons</taxon>
        <taxon>Gunneridae</taxon>
        <taxon>Pentapetalae</taxon>
        <taxon>asterids</taxon>
        <taxon>campanulids</taxon>
        <taxon>Asterales</taxon>
        <taxon>Asteraceae</taxon>
        <taxon>Asteroideae</taxon>
        <taxon>Heliantheae alliance</taxon>
        <taxon>Millerieae</taxon>
        <taxon>Smallanthus</taxon>
    </lineage>
</organism>
<name>A0ACB9B3C3_9ASTR</name>
<comment type="caution">
    <text evidence="1">The sequence shown here is derived from an EMBL/GenBank/DDBJ whole genome shotgun (WGS) entry which is preliminary data.</text>
</comment>
<sequence length="123" mass="13543">MSPTLQHNEHTIFSKEKAADMKHEKVQEEDDDDDLFEIDLEAVGELPPPYYWESCLTVTANTLFANCLVPITDVSCAVPMANPKNANQTWLGPFQSFAGVSSPALSSLLQKTLNVSSSFDHGK</sequence>
<dbReference type="Proteomes" id="UP001056120">
    <property type="component" value="Linkage Group LG23"/>
</dbReference>
<dbReference type="EMBL" id="CM042040">
    <property type="protein sequence ID" value="KAI3716690.1"/>
    <property type="molecule type" value="Genomic_DNA"/>
</dbReference>
<reference evidence="1 2" key="2">
    <citation type="journal article" date="2022" name="Mol. Ecol. Resour.">
        <title>The genomes of chicory, endive, great burdock and yacon provide insights into Asteraceae paleo-polyploidization history and plant inulin production.</title>
        <authorList>
            <person name="Fan W."/>
            <person name="Wang S."/>
            <person name="Wang H."/>
            <person name="Wang A."/>
            <person name="Jiang F."/>
            <person name="Liu H."/>
            <person name="Zhao H."/>
            <person name="Xu D."/>
            <person name="Zhang Y."/>
        </authorList>
    </citation>
    <scope>NUCLEOTIDE SEQUENCE [LARGE SCALE GENOMIC DNA]</scope>
    <source>
        <strain evidence="2">cv. Yunnan</strain>
        <tissue evidence="1">Leaves</tissue>
    </source>
</reference>
<evidence type="ECO:0000313" key="1">
    <source>
        <dbReference type="EMBL" id="KAI3716690.1"/>
    </source>
</evidence>
<gene>
    <name evidence="1" type="ORF">L1987_67739</name>
</gene>